<feature type="compositionally biased region" description="Basic and acidic residues" evidence="1">
    <location>
        <begin position="778"/>
        <end position="787"/>
    </location>
</feature>
<feature type="region of interest" description="Disordered" evidence="1">
    <location>
        <begin position="759"/>
        <end position="787"/>
    </location>
</feature>
<organism evidence="2 3">
    <name type="scientific">Clytia hemisphaerica</name>
    <dbReference type="NCBI Taxonomy" id="252671"/>
    <lineage>
        <taxon>Eukaryota</taxon>
        <taxon>Metazoa</taxon>
        <taxon>Cnidaria</taxon>
        <taxon>Hydrozoa</taxon>
        <taxon>Hydroidolina</taxon>
        <taxon>Leptothecata</taxon>
        <taxon>Obeliida</taxon>
        <taxon>Clytiidae</taxon>
        <taxon>Clytia</taxon>
    </lineage>
</organism>
<proteinExistence type="predicted"/>
<protein>
    <submittedName>
        <fullName evidence="2">Uncharacterized protein</fullName>
    </submittedName>
</protein>
<reference evidence="2" key="1">
    <citation type="submission" date="2021-01" db="UniProtKB">
        <authorList>
            <consortium name="EnsemblMetazoa"/>
        </authorList>
    </citation>
    <scope>IDENTIFICATION</scope>
</reference>
<keyword evidence="3" id="KW-1185">Reference proteome</keyword>
<evidence type="ECO:0000313" key="3">
    <source>
        <dbReference type="Proteomes" id="UP000594262"/>
    </source>
</evidence>
<dbReference type="OrthoDB" id="5986221at2759"/>
<dbReference type="AlphaFoldDB" id="A0A7M5V527"/>
<evidence type="ECO:0000256" key="1">
    <source>
        <dbReference type="SAM" id="MobiDB-lite"/>
    </source>
</evidence>
<dbReference type="EnsemblMetazoa" id="CLYHEMT009929.2">
    <property type="protein sequence ID" value="CLYHEMP009929.2"/>
    <property type="gene ID" value="CLYHEMG009929"/>
</dbReference>
<sequence>MIFLFIIFQGKYSYGESIIPQEFKKLTVIEDDDGNKEIVETTFEISGRKFAIDLVRQRINERVEKYLRIQPDKYFEDMTNEQLKSEMTRLNMRFCEKHPRKRMVLLLKMFNRQRFIICWHDTSPIVGSSHFLVTLSCVYDQALFYLDDEYYEKTGERTSVQANVEYPEVYILARCPATDQQLMYGDLRLEDIEELSTMPVMLKGVQVNDHFRFFKGDAPACQLEAGHQKGGDYFCWGCPMYAKRGNDIAYVFGRKSMDLQDRIHKLNLSSYMRTCLKNHKANVLDKISKDEIRSELSLRGIKFLMDDLKPALLAKLVEEMAGIHRLPALLHFKPNATLRECFLERYEVLEVEPLHAIKGHIYNMYEDIPGRLPEDEKKKMSRAVKVSFKKEARTGADYRRSLIDVCVLLRNKIDPDFYNLLLQIIEIQEIIYLNEVHRTNAKVFRYLNQSFLHLVAMEELMPQPKKLTTRKTHGQYLHSLTGHGPMRYRIMSLPSINAEDEERIFHPLKKVAVTCTNHHPENVLMNLFVRYQIRAKFTEEVSYKENKEHDVYVSENKGLLPPFKLSLVPFDLIESKPHTLQAHLERVADFLLFENVWRETKKGILFDDKSEELFKRKELHHFRKYTLREERLYLEDCWQKLVNIFPERIPAFVIIDEDGNRTLLSNLTRPNPHLHDNVPLTSTPAKNRPSAEHEEEIDMVIEHSVINGTTNEASTFESCRLAVDDMQIQGASSVKDETKELPDAVCKCCGKEICIDESMQGPSTSENLTDASADDQSEERPQTSEHPIKIQDIQTENDKATAVYFARKESKTCQALSTVFPNLENEISEYEKMKTKFDKDKATYGDAMKNLAAKWEIRVVVLLDDVKKKFKAFDEQAAKKFTPDMKHDYDRLRNQLKILTVLKRRFSK</sequence>
<dbReference type="Proteomes" id="UP000594262">
    <property type="component" value="Unplaced"/>
</dbReference>
<name>A0A7M5V527_9CNID</name>
<accession>A0A7M5V527</accession>
<feature type="compositionally biased region" description="Polar residues" evidence="1">
    <location>
        <begin position="760"/>
        <end position="770"/>
    </location>
</feature>
<evidence type="ECO:0000313" key="2">
    <source>
        <dbReference type="EnsemblMetazoa" id="CLYHEMP009929.2"/>
    </source>
</evidence>